<dbReference type="Proteomes" id="UP001189429">
    <property type="component" value="Unassembled WGS sequence"/>
</dbReference>
<keyword evidence="3" id="KW-1185">Reference proteome</keyword>
<dbReference type="EMBL" id="CAUYUJ010016713">
    <property type="protein sequence ID" value="CAK0868071.1"/>
    <property type="molecule type" value="Genomic_DNA"/>
</dbReference>
<gene>
    <name evidence="2" type="ORF">PCOR1329_LOCUS54847</name>
</gene>
<accession>A0ABN9V5E1</accession>
<feature type="region of interest" description="Disordered" evidence="1">
    <location>
        <begin position="77"/>
        <end position="99"/>
    </location>
</feature>
<feature type="compositionally biased region" description="Polar residues" evidence="1">
    <location>
        <begin position="129"/>
        <end position="145"/>
    </location>
</feature>
<feature type="compositionally biased region" description="Low complexity" evidence="1">
    <location>
        <begin position="9"/>
        <end position="20"/>
    </location>
</feature>
<evidence type="ECO:0008006" key="4">
    <source>
        <dbReference type="Google" id="ProtNLM"/>
    </source>
</evidence>
<evidence type="ECO:0000313" key="2">
    <source>
        <dbReference type="EMBL" id="CAK0868071.1"/>
    </source>
</evidence>
<comment type="caution">
    <text evidence="2">The sequence shown here is derived from an EMBL/GenBank/DDBJ whole genome shotgun (WGS) entry which is preliminary data.</text>
</comment>
<feature type="region of interest" description="Disordered" evidence="1">
    <location>
        <begin position="1"/>
        <end position="20"/>
    </location>
</feature>
<reference evidence="2" key="1">
    <citation type="submission" date="2023-10" db="EMBL/GenBank/DDBJ databases">
        <authorList>
            <person name="Chen Y."/>
            <person name="Shah S."/>
            <person name="Dougan E. K."/>
            <person name="Thang M."/>
            <person name="Chan C."/>
        </authorList>
    </citation>
    <scope>NUCLEOTIDE SEQUENCE [LARGE SCALE GENOMIC DNA]</scope>
</reference>
<evidence type="ECO:0000256" key="1">
    <source>
        <dbReference type="SAM" id="MobiDB-lite"/>
    </source>
</evidence>
<organism evidence="2 3">
    <name type="scientific">Prorocentrum cordatum</name>
    <dbReference type="NCBI Taxonomy" id="2364126"/>
    <lineage>
        <taxon>Eukaryota</taxon>
        <taxon>Sar</taxon>
        <taxon>Alveolata</taxon>
        <taxon>Dinophyceae</taxon>
        <taxon>Prorocentrales</taxon>
        <taxon>Prorocentraceae</taxon>
        <taxon>Prorocentrum</taxon>
    </lineage>
</organism>
<name>A0ABN9V5E1_9DINO</name>
<feature type="region of interest" description="Disordered" evidence="1">
    <location>
        <begin position="114"/>
        <end position="145"/>
    </location>
</feature>
<protein>
    <recommendedName>
        <fullName evidence="4">Holocytochrome c-type synthase</fullName>
    </recommendedName>
</protein>
<sequence>MPPRRSSRARCCPAPAPATSGPATCHALALGLPVPNECFASAGGGRGAAAISAAAMPAQLVQETEINDFAGPRAWLGIPPTRREGKGAAAPLAVEPNIPDPEDARALWVDADSQNVRHQPRPSAIYESCPTNDPDSPVSGRSSAV</sequence>
<evidence type="ECO:0000313" key="3">
    <source>
        <dbReference type="Proteomes" id="UP001189429"/>
    </source>
</evidence>
<proteinExistence type="predicted"/>